<evidence type="ECO:0000256" key="1">
    <source>
        <dbReference type="SAM" id="MobiDB-lite"/>
    </source>
</evidence>
<protein>
    <submittedName>
        <fullName evidence="3">Uncharacterized protein</fullName>
    </submittedName>
</protein>
<evidence type="ECO:0000313" key="4">
    <source>
        <dbReference type="Proteomes" id="UP000740605"/>
    </source>
</evidence>
<keyword evidence="2" id="KW-0812">Transmembrane</keyword>
<dbReference type="EMBL" id="JAFLHG010000002">
    <property type="protein sequence ID" value="MBT8797003.1"/>
    <property type="molecule type" value="Genomic_DNA"/>
</dbReference>
<evidence type="ECO:0000256" key="2">
    <source>
        <dbReference type="SAM" id="Phobius"/>
    </source>
</evidence>
<name>A0ABS5XR38_9MICO</name>
<sequence length="96" mass="9672">MIDTVIGFLREVAAWLGILTPIDPGLTGSLAALTVVLVAVAVLAVTAIALAAPARPRGARGHPTRRAELAAPLTQSDPDAAGHILRRGPGRAAPAA</sequence>
<keyword evidence="2" id="KW-1133">Transmembrane helix</keyword>
<reference evidence="3 4" key="1">
    <citation type="submission" date="2021-03" db="EMBL/GenBank/DDBJ databases">
        <title>Microbacterium pauli sp. nov., isolated from microfiltered milk.</title>
        <authorList>
            <person name="Bellassi P."/>
            <person name="Fontana A."/>
            <person name="Callegari M.L."/>
            <person name="Lorenzo M."/>
            <person name="Cappa F."/>
        </authorList>
    </citation>
    <scope>NUCLEOTIDE SEQUENCE [LARGE SCALE GENOMIC DNA]</scope>
    <source>
        <strain evidence="3 4">DSM 18909</strain>
    </source>
</reference>
<feature type="transmembrane region" description="Helical" evidence="2">
    <location>
        <begin position="30"/>
        <end position="52"/>
    </location>
</feature>
<dbReference type="Proteomes" id="UP000740605">
    <property type="component" value="Unassembled WGS sequence"/>
</dbReference>
<keyword evidence="4" id="KW-1185">Reference proteome</keyword>
<organism evidence="3 4">
    <name type="scientific">Microbacterium flavum</name>
    <dbReference type="NCBI Taxonomy" id="415216"/>
    <lineage>
        <taxon>Bacteria</taxon>
        <taxon>Bacillati</taxon>
        <taxon>Actinomycetota</taxon>
        <taxon>Actinomycetes</taxon>
        <taxon>Micrococcales</taxon>
        <taxon>Microbacteriaceae</taxon>
        <taxon>Microbacterium</taxon>
    </lineage>
</organism>
<evidence type="ECO:0000313" key="3">
    <source>
        <dbReference type="EMBL" id="MBT8797003.1"/>
    </source>
</evidence>
<proteinExistence type="predicted"/>
<accession>A0ABS5XR38</accession>
<feature type="region of interest" description="Disordered" evidence="1">
    <location>
        <begin position="54"/>
        <end position="96"/>
    </location>
</feature>
<keyword evidence="2" id="KW-0472">Membrane</keyword>
<dbReference type="RefSeq" id="WP_215486254.1">
    <property type="nucleotide sequence ID" value="NZ_BAAAPJ010000001.1"/>
</dbReference>
<gene>
    <name evidence="3" type="ORF">J0P97_02805</name>
</gene>
<comment type="caution">
    <text evidence="3">The sequence shown here is derived from an EMBL/GenBank/DDBJ whole genome shotgun (WGS) entry which is preliminary data.</text>
</comment>